<dbReference type="EMBL" id="RWGY01000007">
    <property type="protein sequence ID" value="TVU41763.1"/>
    <property type="molecule type" value="Genomic_DNA"/>
</dbReference>
<proteinExistence type="predicted"/>
<keyword evidence="3" id="KW-1185">Reference proteome</keyword>
<dbReference type="AlphaFoldDB" id="A0A5J9W1G7"/>
<feature type="region of interest" description="Disordered" evidence="1">
    <location>
        <begin position="1"/>
        <end position="29"/>
    </location>
</feature>
<feature type="compositionally biased region" description="Basic and acidic residues" evidence="1">
    <location>
        <begin position="1"/>
        <end position="25"/>
    </location>
</feature>
<evidence type="ECO:0000313" key="2">
    <source>
        <dbReference type="EMBL" id="TVU41763.1"/>
    </source>
</evidence>
<dbReference type="Proteomes" id="UP000324897">
    <property type="component" value="Chromosome 4"/>
</dbReference>
<comment type="caution">
    <text evidence="2">The sequence shown here is derived from an EMBL/GenBank/DDBJ whole genome shotgun (WGS) entry which is preliminary data.</text>
</comment>
<protein>
    <submittedName>
        <fullName evidence="2">Uncharacterized protein</fullName>
    </submittedName>
</protein>
<feature type="non-terminal residue" evidence="2">
    <location>
        <position position="1"/>
    </location>
</feature>
<evidence type="ECO:0000313" key="3">
    <source>
        <dbReference type="Proteomes" id="UP000324897"/>
    </source>
</evidence>
<organism evidence="2 3">
    <name type="scientific">Eragrostis curvula</name>
    <name type="common">weeping love grass</name>
    <dbReference type="NCBI Taxonomy" id="38414"/>
    <lineage>
        <taxon>Eukaryota</taxon>
        <taxon>Viridiplantae</taxon>
        <taxon>Streptophyta</taxon>
        <taxon>Embryophyta</taxon>
        <taxon>Tracheophyta</taxon>
        <taxon>Spermatophyta</taxon>
        <taxon>Magnoliopsida</taxon>
        <taxon>Liliopsida</taxon>
        <taxon>Poales</taxon>
        <taxon>Poaceae</taxon>
        <taxon>PACMAD clade</taxon>
        <taxon>Chloridoideae</taxon>
        <taxon>Eragrostideae</taxon>
        <taxon>Eragrostidinae</taxon>
        <taxon>Eragrostis</taxon>
    </lineage>
</organism>
<reference evidence="2 3" key="1">
    <citation type="journal article" date="2019" name="Sci. Rep.">
        <title>A high-quality genome of Eragrostis curvula grass provides insights into Poaceae evolution and supports new strategies to enhance forage quality.</title>
        <authorList>
            <person name="Carballo J."/>
            <person name="Santos B.A.C.M."/>
            <person name="Zappacosta D."/>
            <person name="Garbus I."/>
            <person name="Selva J.P."/>
            <person name="Gallo C.A."/>
            <person name="Diaz A."/>
            <person name="Albertini E."/>
            <person name="Caccamo M."/>
            <person name="Echenique V."/>
        </authorList>
    </citation>
    <scope>NUCLEOTIDE SEQUENCE [LARGE SCALE GENOMIC DNA]</scope>
    <source>
        <strain evidence="3">cv. Victoria</strain>
        <tissue evidence="2">Leaf</tissue>
    </source>
</reference>
<sequence length="152" mass="17250">MILKKECANTNLKDHTERRESHAPPHDPIMPSIAMIFSTEIRRERIKSGDEWDSDLSMLSIKLMDESITVLRFADAYARAHPDRDMISEHRNKAWDDQVMKHRQFSEGMLCLFVPSCDRRGARASRRALRVAVVGPAMNCDPAAKTAAGQQS</sequence>
<name>A0A5J9W1G7_9POAL</name>
<dbReference type="Gramene" id="TVU41763">
    <property type="protein sequence ID" value="TVU41763"/>
    <property type="gene ID" value="EJB05_15309"/>
</dbReference>
<gene>
    <name evidence="2" type="ORF">EJB05_15309</name>
</gene>
<evidence type="ECO:0000256" key="1">
    <source>
        <dbReference type="SAM" id="MobiDB-lite"/>
    </source>
</evidence>
<accession>A0A5J9W1G7</accession>